<sequence length="244" mass="27560">MLLILYATTGIGTRNIDFEAQREQQEAGVVDIGSGFYAGSAGASSQVNGTRFKTKLSLSTIIRRISYDQNVDLFYNSIDSDVCNNGPIYFGDFEHIKSRRSTSRKSEKSDGSSKKKLNKEEKKKSKKRPHRKFPQPRLLPGQPKNKPEDIDAAVSEHLNRVTKVGQETTQNKNVENAKGNIQVVRQSSDLNIVYNVLVSTDSLPKDPPIDNINFYGILKHCGITVRTIPYERRVQYNVRYGLEY</sequence>
<proteinExistence type="predicted"/>
<feature type="region of interest" description="Disordered" evidence="1">
    <location>
        <begin position="99"/>
        <end position="148"/>
    </location>
</feature>
<evidence type="ECO:0000313" key="2">
    <source>
        <dbReference type="EMBL" id="CAD5214296.1"/>
    </source>
</evidence>
<dbReference type="Proteomes" id="UP000783686">
    <property type="component" value="Unassembled WGS sequence"/>
</dbReference>
<protein>
    <submittedName>
        <fullName evidence="2">Uncharacterized protein</fullName>
    </submittedName>
</protein>
<comment type="caution">
    <text evidence="2">The sequence shown here is derived from an EMBL/GenBank/DDBJ whole genome shotgun (WGS) entry which is preliminary data.</text>
</comment>
<keyword evidence="3" id="KW-1185">Reference proteome</keyword>
<dbReference type="Proteomes" id="UP000614601">
    <property type="component" value="Unassembled WGS sequence"/>
</dbReference>
<dbReference type="AlphaFoldDB" id="A0A811KG23"/>
<name>A0A811KG23_9BILA</name>
<dbReference type="EMBL" id="CAJFCW020000003">
    <property type="protein sequence ID" value="CAG9102482.1"/>
    <property type="molecule type" value="Genomic_DNA"/>
</dbReference>
<organism evidence="2 3">
    <name type="scientific">Bursaphelenchus okinawaensis</name>
    <dbReference type="NCBI Taxonomy" id="465554"/>
    <lineage>
        <taxon>Eukaryota</taxon>
        <taxon>Metazoa</taxon>
        <taxon>Ecdysozoa</taxon>
        <taxon>Nematoda</taxon>
        <taxon>Chromadorea</taxon>
        <taxon>Rhabditida</taxon>
        <taxon>Tylenchina</taxon>
        <taxon>Tylenchomorpha</taxon>
        <taxon>Aphelenchoidea</taxon>
        <taxon>Aphelenchoididae</taxon>
        <taxon>Bursaphelenchus</taxon>
    </lineage>
</organism>
<feature type="compositionally biased region" description="Basic and acidic residues" evidence="1">
    <location>
        <begin position="104"/>
        <end position="123"/>
    </location>
</feature>
<reference evidence="2" key="1">
    <citation type="submission" date="2020-09" db="EMBL/GenBank/DDBJ databases">
        <authorList>
            <person name="Kikuchi T."/>
        </authorList>
    </citation>
    <scope>NUCLEOTIDE SEQUENCE</scope>
    <source>
        <strain evidence="2">SH1</strain>
    </source>
</reference>
<feature type="compositionally biased region" description="Basic residues" evidence="1">
    <location>
        <begin position="124"/>
        <end position="134"/>
    </location>
</feature>
<evidence type="ECO:0000256" key="1">
    <source>
        <dbReference type="SAM" id="MobiDB-lite"/>
    </source>
</evidence>
<evidence type="ECO:0000313" key="3">
    <source>
        <dbReference type="Proteomes" id="UP000614601"/>
    </source>
</evidence>
<dbReference type="EMBL" id="CAJFDH010000003">
    <property type="protein sequence ID" value="CAD5214296.1"/>
    <property type="molecule type" value="Genomic_DNA"/>
</dbReference>
<accession>A0A811KG23</accession>
<gene>
    <name evidence="2" type="ORF">BOKJ2_LOCUS5522</name>
</gene>